<evidence type="ECO:0000256" key="3">
    <source>
        <dbReference type="SAM" id="SignalP"/>
    </source>
</evidence>
<feature type="region of interest" description="Disordered" evidence="1">
    <location>
        <begin position="27"/>
        <end position="59"/>
    </location>
</feature>
<name>A0A6A4J4S3_APOLU</name>
<keyword evidence="2" id="KW-0812">Transmembrane</keyword>
<organism evidence="4 5">
    <name type="scientific">Apolygus lucorum</name>
    <name type="common">Small green plant bug</name>
    <name type="synonym">Lygocoris lucorum</name>
    <dbReference type="NCBI Taxonomy" id="248454"/>
    <lineage>
        <taxon>Eukaryota</taxon>
        <taxon>Metazoa</taxon>
        <taxon>Ecdysozoa</taxon>
        <taxon>Arthropoda</taxon>
        <taxon>Hexapoda</taxon>
        <taxon>Insecta</taxon>
        <taxon>Pterygota</taxon>
        <taxon>Neoptera</taxon>
        <taxon>Paraneoptera</taxon>
        <taxon>Hemiptera</taxon>
        <taxon>Heteroptera</taxon>
        <taxon>Panheteroptera</taxon>
        <taxon>Cimicomorpha</taxon>
        <taxon>Miridae</taxon>
        <taxon>Mirini</taxon>
        <taxon>Apolygus</taxon>
    </lineage>
</organism>
<protein>
    <submittedName>
        <fullName evidence="4">Uncharacterized protein</fullName>
    </submittedName>
</protein>
<evidence type="ECO:0000256" key="2">
    <source>
        <dbReference type="SAM" id="Phobius"/>
    </source>
</evidence>
<feature type="chain" id="PRO_5044211257" evidence="3">
    <location>
        <begin position="21"/>
        <end position="108"/>
    </location>
</feature>
<comment type="caution">
    <text evidence="4">The sequence shown here is derived from an EMBL/GenBank/DDBJ whole genome shotgun (WGS) entry which is preliminary data.</text>
</comment>
<keyword evidence="3" id="KW-0732">Signal</keyword>
<evidence type="ECO:0000256" key="1">
    <source>
        <dbReference type="SAM" id="MobiDB-lite"/>
    </source>
</evidence>
<keyword evidence="5" id="KW-1185">Reference proteome</keyword>
<keyword evidence="2" id="KW-0472">Membrane</keyword>
<dbReference type="EMBL" id="WIXP02000008">
    <property type="protein sequence ID" value="KAF6207000.1"/>
    <property type="molecule type" value="Genomic_DNA"/>
</dbReference>
<keyword evidence="2" id="KW-1133">Transmembrane helix</keyword>
<evidence type="ECO:0000313" key="4">
    <source>
        <dbReference type="EMBL" id="KAF6207000.1"/>
    </source>
</evidence>
<feature type="signal peptide" evidence="3">
    <location>
        <begin position="1"/>
        <end position="20"/>
    </location>
</feature>
<dbReference type="Proteomes" id="UP000466442">
    <property type="component" value="Unassembled WGS sequence"/>
</dbReference>
<sequence length="108" mass="11899">MSVPIARILIVAIFIQICRSSPLFFGSSSPTETSHIQIAKQTKDQQQQQDQQPTPDADEPQLFSQLLSEFSILAVEFVLQIVGISVGAFNIIRDAITQTFFPSSASKD</sequence>
<dbReference type="AlphaFoldDB" id="A0A6A4J4S3"/>
<feature type="compositionally biased region" description="Low complexity" evidence="1">
    <location>
        <begin position="36"/>
        <end position="55"/>
    </location>
</feature>
<proteinExistence type="predicted"/>
<evidence type="ECO:0000313" key="5">
    <source>
        <dbReference type="Proteomes" id="UP000466442"/>
    </source>
</evidence>
<reference evidence="4" key="1">
    <citation type="journal article" date="2021" name="Mol. Ecol. Resour.">
        <title>Apolygus lucorum genome provides insights into omnivorousness and mesophyll feeding.</title>
        <authorList>
            <person name="Liu Y."/>
            <person name="Liu H."/>
            <person name="Wang H."/>
            <person name="Huang T."/>
            <person name="Liu B."/>
            <person name="Yang B."/>
            <person name="Yin L."/>
            <person name="Li B."/>
            <person name="Zhang Y."/>
            <person name="Zhang S."/>
            <person name="Jiang F."/>
            <person name="Zhang X."/>
            <person name="Ren Y."/>
            <person name="Wang B."/>
            <person name="Wang S."/>
            <person name="Lu Y."/>
            <person name="Wu K."/>
            <person name="Fan W."/>
            <person name="Wang G."/>
        </authorList>
    </citation>
    <scope>NUCLEOTIDE SEQUENCE</scope>
    <source>
        <strain evidence="4">12Hb</strain>
    </source>
</reference>
<gene>
    <name evidence="4" type="ORF">GE061_018237</name>
</gene>
<feature type="transmembrane region" description="Helical" evidence="2">
    <location>
        <begin position="70"/>
        <end position="92"/>
    </location>
</feature>
<accession>A0A6A4J4S3</accession>